<feature type="region of interest" description="Disordered" evidence="3">
    <location>
        <begin position="108"/>
        <end position="149"/>
    </location>
</feature>
<reference evidence="6 7" key="1">
    <citation type="submission" date="2019-01" db="EMBL/GenBank/DDBJ databases">
        <title>Sequencing of cultivated peanut Arachis hypogaea provides insights into genome evolution and oil improvement.</title>
        <authorList>
            <person name="Chen X."/>
        </authorList>
    </citation>
    <scope>NUCLEOTIDE SEQUENCE [LARGE SCALE GENOMIC DNA]</scope>
    <source>
        <strain evidence="7">cv. Fuhuasheng</strain>
        <tissue evidence="6">Leaves</tissue>
    </source>
</reference>
<sequence length="1152" mass="129510">MLLQFLYVKVVYLKTQLGQGGDGEAQEKINADTNSLGSESEAWSHPLFPENYECCAGFLAFIYTAILVIFGKGTNIFKRIGRKKEKHIWSNQVMNELLKRVSLYEYDGNGSSSGPQDQDQGTSPYNVYKDDALDRSRNEQHGSTSRATTKEMETPILIAARNGVIEMVERILEMFPVAVHDMDCNKKNIVLLAVEHRQPHLYEFLLKKESIKESLFRKVDHEGNSALHLAAKLGDYTPWIIPGAALQMYWELKWYMFVKDSMPPRFFGRYNKDCKTPREVLVESHQKLVKSGGEWLKQTSESCSVVAALIATVAFATSTTVPGGVQEDTGVPTLESTAAFKVFAMASLVALACSVTGVVLFLSILTSRYQEYDFGNNLPRKLILGLTALFMSITSMLVSFCAGHFLVLRNKLRDVALPIYAVTCLPVTLFALAQFPLYIDLIWATFRKVPQLMGSDDDADHIESVTCNETINKQENMKQLFQMCMEGRWKEVVEIYKIDKRVHTATMTRGGDSALHLAVTDGQEEVVSQLVDLILEDERSKGEALRMQNKRENTALHLAASVGTISMVRVIADADPELVSFRNVDGETPLFLAAFHGRKEAFMILHYMLHKEPGTPINYSNCRRSSGDTILHSTIAAENFELALIIIHLYEDLGNWKNEVGATPLHILASNSSVFKSGSRFGLIEKLIYQGITVRKLEVDESDYLPPYETIDNGKTKYPKNYQSCMDFMKLMKNRVSSGQEAEAWSLPSLFPANYKCFADFLKLVFMIMLVLVFGKGTSTLEVVLEKKKKHIWSVQIMNELLKRFSMYEYDNIQVTTDPWIDQLIDQDQRIYDDDERKGEAVIITAAKNGVTEMVDKILEMFPTAIHELDSEGKNIVLLAIENRHIHLYQLLLKRNMVKDSLLAKLDYGGNTALHLAAKLGAPGYTDLSRRNPIAALQMHWEIKWYKFILRSGPPRFFRRYNKKRQTPAAIFTKTHQELAWVGCEWLQITSGSCSLLASLIATVAFATSTTVPGGVGDGEDAGIPNFIDRTAYKVFSISSLIALGSSINSLVLFLSILASRCHPSDFEKSLPRKLILGLISMFLSIISMLASFCAAHFLGTSSKLRNIAAPIYALACLPLAYFALSHFPLYIKLFWSTIHDEPQDTFDYAPL</sequence>
<keyword evidence="7" id="KW-1185">Reference proteome</keyword>
<dbReference type="EMBL" id="SDMP01000020">
    <property type="protein sequence ID" value="RYQ81981.1"/>
    <property type="molecule type" value="Genomic_DNA"/>
</dbReference>
<evidence type="ECO:0000313" key="7">
    <source>
        <dbReference type="Proteomes" id="UP000289738"/>
    </source>
</evidence>
<feature type="transmembrane region" description="Helical" evidence="4">
    <location>
        <begin position="1035"/>
        <end position="1055"/>
    </location>
</feature>
<feature type="transmembrane region" description="Helical" evidence="4">
    <location>
        <begin position="419"/>
        <end position="439"/>
    </location>
</feature>
<evidence type="ECO:0000256" key="3">
    <source>
        <dbReference type="SAM" id="MobiDB-lite"/>
    </source>
</evidence>
<proteinExistence type="predicted"/>
<gene>
    <name evidence="6" type="ORF">Ahy_B10g100560</name>
</gene>
<comment type="caution">
    <text evidence="6">The sequence shown here is derived from an EMBL/GenBank/DDBJ whole genome shotgun (WGS) entry which is preliminary data.</text>
</comment>
<dbReference type="InterPro" id="IPR002110">
    <property type="entry name" value="Ankyrin_rpt"/>
</dbReference>
<comment type="subcellular location">
    <subcellularLocation>
        <location evidence="1">Cell membrane</location>
        <topology evidence="1">Peripheral membrane protein</topology>
        <orientation evidence="1">Cytoplasmic side</orientation>
    </subcellularLocation>
</comment>
<feature type="transmembrane region" description="Helical" evidence="4">
    <location>
        <begin position="1112"/>
        <end position="1132"/>
    </location>
</feature>
<keyword evidence="4" id="KW-0472">Membrane</keyword>
<dbReference type="Pfam" id="PF13962">
    <property type="entry name" value="PGG"/>
    <property type="match status" value="2"/>
</dbReference>
<keyword evidence="2" id="KW-0040">ANK repeat</keyword>
<accession>A0A444WX43</accession>
<dbReference type="PANTHER" id="PTHR24177">
    <property type="entry name" value="CASKIN"/>
    <property type="match status" value="1"/>
</dbReference>
<name>A0A444WX43_ARAHY</name>
<dbReference type="AlphaFoldDB" id="A0A444WX43"/>
<feature type="compositionally biased region" description="Polar residues" evidence="3">
    <location>
        <begin position="109"/>
        <end position="125"/>
    </location>
</feature>
<feature type="repeat" description="ANK" evidence="2">
    <location>
        <begin position="510"/>
        <end position="532"/>
    </location>
</feature>
<feature type="transmembrane region" description="Helical" evidence="4">
    <location>
        <begin position="56"/>
        <end position="77"/>
    </location>
</feature>
<dbReference type="PROSITE" id="PS50088">
    <property type="entry name" value="ANK_REPEAT"/>
    <property type="match status" value="1"/>
</dbReference>
<keyword evidence="4" id="KW-0812">Transmembrane</keyword>
<dbReference type="PROSITE" id="PS50297">
    <property type="entry name" value="ANK_REP_REGION"/>
    <property type="match status" value="1"/>
</dbReference>
<dbReference type="GO" id="GO:0005886">
    <property type="term" value="C:plasma membrane"/>
    <property type="evidence" value="ECO:0007669"/>
    <property type="project" value="UniProtKB-SubCell"/>
</dbReference>
<evidence type="ECO:0000256" key="2">
    <source>
        <dbReference type="PROSITE-ProRule" id="PRU00023"/>
    </source>
</evidence>
<feature type="transmembrane region" description="Helical" evidence="4">
    <location>
        <begin position="1075"/>
        <end position="1100"/>
    </location>
</feature>
<dbReference type="STRING" id="3818.A0A444WX43"/>
<dbReference type="Pfam" id="PF12796">
    <property type="entry name" value="Ank_2"/>
    <property type="match status" value="3"/>
</dbReference>
<dbReference type="InterPro" id="IPR026961">
    <property type="entry name" value="PGG_dom"/>
</dbReference>
<feature type="transmembrane region" description="Helical" evidence="4">
    <location>
        <begin position="342"/>
        <end position="362"/>
    </location>
</feature>
<evidence type="ECO:0000259" key="5">
    <source>
        <dbReference type="Pfam" id="PF13962"/>
    </source>
</evidence>
<keyword evidence="4" id="KW-1133">Transmembrane helix</keyword>
<feature type="compositionally biased region" description="Basic and acidic residues" evidence="3">
    <location>
        <begin position="128"/>
        <end position="140"/>
    </location>
</feature>
<feature type="transmembrane region" description="Helical" evidence="4">
    <location>
        <begin position="382"/>
        <end position="407"/>
    </location>
</feature>
<dbReference type="SMART" id="SM00248">
    <property type="entry name" value="ANK"/>
    <property type="match status" value="9"/>
</dbReference>
<feature type="domain" description="PGG" evidence="5">
    <location>
        <begin position="985"/>
        <end position="1098"/>
    </location>
</feature>
<dbReference type="SUPFAM" id="SSF48403">
    <property type="entry name" value="Ankyrin repeat"/>
    <property type="match status" value="3"/>
</dbReference>
<dbReference type="PANTHER" id="PTHR24177:SF103">
    <property type="entry name" value="PGG DOMAIN-CONTAINING PROTEIN"/>
    <property type="match status" value="1"/>
</dbReference>
<dbReference type="InterPro" id="IPR036770">
    <property type="entry name" value="Ankyrin_rpt-contain_sf"/>
</dbReference>
<organism evidence="6 7">
    <name type="scientific">Arachis hypogaea</name>
    <name type="common">Peanut</name>
    <dbReference type="NCBI Taxonomy" id="3818"/>
    <lineage>
        <taxon>Eukaryota</taxon>
        <taxon>Viridiplantae</taxon>
        <taxon>Streptophyta</taxon>
        <taxon>Embryophyta</taxon>
        <taxon>Tracheophyta</taxon>
        <taxon>Spermatophyta</taxon>
        <taxon>Magnoliopsida</taxon>
        <taxon>eudicotyledons</taxon>
        <taxon>Gunneridae</taxon>
        <taxon>Pentapetalae</taxon>
        <taxon>rosids</taxon>
        <taxon>fabids</taxon>
        <taxon>Fabales</taxon>
        <taxon>Fabaceae</taxon>
        <taxon>Papilionoideae</taxon>
        <taxon>50 kb inversion clade</taxon>
        <taxon>dalbergioids sensu lato</taxon>
        <taxon>Dalbergieae</taxon>
        <taxon>Pterocarpus clade</taxon>
        <taxon>Arachis</taxon>
    </lineage>
</organism>
<dbReference type="FunFam" id="1.25.40.20:FF:000545">
    <property type="entry name" value="Serine/threonine-protein phosphatase 6 regulatory ankyrin repeat subunit A"/>
    <property type="match status" value="1"/>
</dbReference>
<evidence type="ECO:0000313" key="6">
    <source>
        <dbReference type="EMBL" id="RYQ81981.1"/>
    </source>
</evidence>
<protein>
    <recommendedName>
        <fullName evidence="5">PGG domain-containing protein</fullName>
    </recommendedName>
</protein>
<dbReference type="Gene3D" id="1.25.40.20">
    <property type="entry name" value="Ankyrin repeat-containing domain"/>
    <property type="match status" value="3"/>
</dbReference>
<evidence type="ECO:0000256" key="1">
    <source>
        <dbReference type="ARBA" id="ARBA00004413"/>
    </source>
</evidence>
<evidence type="ECO:0000256" key="4">
    <source>
        <dbReference type="SAM" id="Phobius"/>
    </source>
</evidence>
<dbReference type="Proteomes" id="UP000289738">
    <property type="component" value="Chromosome B10"/>
</dbReference>
<feature type="domain" description="PGG" evidence="5">
    <location>
        <begin position="294"/>
        <end position="407"/>
    </location>
</feature>